<keyword evidence="1" id="KW-0732">Signal</keyword>
<accession>A0ABV5HT26</accession>
<reference evidence="2 3" key="1">
    <citation type="submission" date="2024-09" db="EMBL/GenBank/DDBJ databases">
        <authorList>
            <person name="Sun Q."/>
            <person name="Mori K."/>
        </authorList>
    </citation>
    <scope>NUCLEOTIDE SEQUENCE [LARGE SCALE GENOMIC DNA]</scope>
    <source>
        <strain evidence="2 3">CECT 8064</strain>
    </source>
</reference>
<dbReference type="Pfam" id="PF11059">
    <property type="entry name" value="DUF2860"/>
    <property type="match status" value="1"/>
</dbReference>
<dbReference type="RefSeq" id="WP_390197000.1">
    <property type="nucleotide sequence ID" value="NZ_JBHMEP010000012.1"/>
</dbReference>
<evidence type="ECO:0000313" key="3">
    <source>
        <dbReference type="Proteomes" id="UP001589645"/>
    </source>
</evidence>
<evidence type="ECO:0000313" key="2">
    <source>
        <dbReference type="EMBL" id="MFB9137420.1"/>
    </source>
</evidence>
<sequence length="324" mass="36045">MQQRYLWLLLTICSAPSWAKLAEHGGLSGEISVVAGFSENKSHVSTSNNPVLTDLNQSTESDDSSFVAPLGNLKYTFGRGLNQQVYIGTSRSDVAVGTLAAEIGYKEAFRNGMEIDVSYLPTIMDGEEWSDPFVTGRKRDKTDVDGNAFRLRANNILGSIFSIDSAYIQRDIESEHSGEALGLSPSQRDQLDRNRSSVYVKTSARLRLPTQTMVTPSFIYIDSSADGDAMSYESYGGELSVFQFLNRQSLAITLGYATRDYDQSHPVFSKTRSDDTLKLFLAYEYQIGQQWSLISLAGYNSTDSNIEYYDQSNYMVSVGANYKF</sequence>
<proteinExistence type="predicted"/>
<dbReference type="EMBL" id="JBHMEP010000012">
    <property type="protein sequence ID" value="MFB9137420.1"/>
    <property type="molecule type" value="Genomic_DNA"/>
</dbReference>
<dbReference type="PIRSF" id="PIRSF028696">
    <property type="entry name" value="UCP028696"/>
    <property type="match status" value="1"/>
</dbReference>
<name>A0ABV5HT26_9VIBR</name>
<evidence type="ECO:0000256" key="1">
    <source>
        <dbReference type="SAM" id="SignalP"/>
    </source>
</evidence>
<dbReference type="InterPro" id="IPR016896">
    <property type="entry name" value="DUF2860"/>
</dbReference>
<comment type="caution">
    <text evidence="2">The sequence shown here is derived from an EMBL/GenBank/DDBJ whole genome shotgun (WGS) entry which is preliminary data.</text>
</comment>
<keyword evidence="3" id="KW-1185">Reference proteome</keyword>
<protein>
    <submittedName>
        <fullName evidence="2">DUF2860 domain-containing protein</fullName>
    </submittedName>
</protein>
<feature type="signal peptide" evidence="1">
    <location>
        <begin position="1"/>
        <end position="19"/>
    </location>
</feature>
<feature type="chain" id="PRO_5047262772" evidence="1">
    <location>
        <begin position="20"/>
        <end position="324"/>
    </location>
</feature>
<dbReference type="Proteomes" id="UP001589645">
    <property type="component" value="Unassembled WGS sequence"/>
</dbReference>
<gene>
    <name evidence="2" type="ORF">ACFFUV_20885</name>
</gene>
<organism evidence="2 3">
    <name type="scientific">Vibrio olivae</name>
    <dbReference type="NCBI Taxonomy" id="1243002"/>
    <lineage>
        <taxon>Bacteria</taxon>
        <taxon>Pseudomonadati</taxon>
        <taxon>Pseudomonadota</taxon>
        <taxon>Gammaproteobacteria</taxon>
        <taxon>Vibrionales</taxon>
        <taxon>Vibrionaceae</taxon>
        <taxon>Vibrio</taxon>
    </lineage>
</organism>